<evidence type="ECO:0000313" key="2">
    <source>
        <dbReference type="Proteomes" id="UP000807769"/>
    </source>
</evidence>
<dbReference type="RefSeq" id="XP_041184946.1">
    <property type="nucleotide sequence ID" value="XM_041333847.1"/>
</dbReference>
<organism evidence="1 2">
    <name type="scientific">Suillus subaureus</name>
    <dbReference type="NCBI Taxonomy" id="48587"/>
    <lineage>
        <taxon>Eukaryota</taxon>
        <taxon>Fungi</taxon>
        <taxon>Dikarya</taxon>
        <taxon>Basidiomycota</taxon>
        <taxon>Agaricomycotina</taxon>
        <taxon>Agaricomycetes</taxon>
        <taxon>Agaricomycetidae</taxon>
        <taxon>Boletales</taxon>
        <taxon>Suillineae</taxon>
        <taxon>Suillaceae</taxon>
        <taxon>Suillus</taxon>
    </lineage>
</organism>
<gene>
    <name evidence="1" type="ORF">BJ212DRAFT_1307293</name>
</gene>
<keyword evidence="2" id="KW-1185">Reference proteome</keyword>
<dbReference type="Proteomes" id="UP000807769">
    <property type="component" value="Unassembled WGS sequence"/>
</dbReference>
<sequence>SSSTFHIQEQESQDTCANYLIGTKVHPDNFLLNGWALAYHPGVMTNFHHDSDRGVTFVQPVLGKKVWIMAFPKNKKILHTTFLEHSLQLTNLLEKCNKVKANQDMEVVTLLEGDLFTDKKKSYTTSITKPMLTISKLVIKHFWNDMDKASSVYHFGPNKHPGVQSLTHPGELVNREELVKCLQWFTNF</sequence>
<protein>
    <recommendedName>
        <fullName evidence="3">JmjC domain-containing protein</fullName>
    </recommendedName>
</protein>
<dbReference type="GeneID" id="64627864"/>
<evidence type="ECO:0008006" key="3">
    <source>
        <dbReference type="Google" id="ProtNLM"/>
    </source>
</evidence>
<dbReference type="AlphaFoldDB" id="A0A9P7AN03"/>
<dbReference type="EMBL" id="JABBWG010000487">
    <property type="protein sequence ID" value="KAG1792714.1"/>
    <property type="molecule type" value="Genomic_DNA"/>
</dbReference>
<comment type="caution">
    <text evidence="1">The sequence shown here is derived from an EMBL/GenBank/DDBJ whole genome shotgun (WGS) entry which is preliminary data.</text>
</comment>
<feature type="non-terminal residue" evidence="1">
    <location>
        <position position="1"/>
    </location>
</feature>
<reference evidence="1" key="1">
    <citation type="journal article" date="2020" name="New Phytol.">
        <title>Comparative genomics reveals dynamic genome evolution in host specialist ectomycorrhizal fungi.</title>
        <authorList>
            <person name="Lofgren L.A."/>
            <person name="Nguyen N.H."/>
            <person name="Vilgalys R."/>
            <person name="Ruytinx J."/>
            <person name="Liao H.L."/>
            <person name="Branco S."/>
            <person name="Kuo A."/>
            <person name="LaButti K."/>
            <person name="Lipzen A."/>
            <person name="Andreopoulos W."/>
            <person name="Pangilinan J."/>
            <person name="Riley R."/>
            <person name="Hundley H."/>
            <person name="Na H."/>
            <person name="Barry K."/>
            <person name="Grigoriev I.V."/>
            <person name="Stajich J.E."/>
            <person name="Kennedy P.G."/>
        </authorList>
    </citation>
    <scope>NUCLEOTIDE SEQUENCE</scope>
    <source>
        <strain evidence="1">MN1</strain>
    </source>
</reference>
<evidence type="ECO:0000313" key="1">
    <source>
        <dbReference type="EMBL" id="KAG1792714.1"/>
    </source>
</evidence>
<accession>A0A9P7AN03</accession>
<name>A0A9P7AN03_9AGAM</name>
<proteinExistence type="predicted"/>